<dbReference type="AlphaFoldDB" id="A0A0T5NSM9"/>
<dbReference type="PATRIC" id="fig|1641875.4.peg.657"/>
<evidence type="ECO:0000313" key="3">
    <source>
        <dbReference type="Proteomes" id="UP000051295"/>
    </source>
</evidence>
<name>A0A0T5NSM9_9RHOB</name>
<organism evidence="2 3">
    <name type="scientific">Roseovarius atlanticus</name>
    <dbReference type="NCBI Taxonomy" id="1641875"/>
    <lineage>
        <taxon>Bacteria</taxon>
        <taxon>Pseudomonadati</taxon>
        <taxon>Pseudomonadota</taxon>
        <taxon>Alphaproteobacteria</taxon>
        <taxon>Rhodobacterales</taxon>
        <taxon>Roseobacteraceae</taxon>
        <taxon>Roseovarius</taxon>
    </lineage>
</organism>
<dbReference type="InterPro" id="IPR025979">
    <property type="entry name" value="ChrR-like_cupin_dom"/>
</dbReference>
<keyword evidence="3" id="KW-1185">Reference proteome</keyword>
<proteinExistence type="predicted"/>
<protein>
    <recommendedName>
        <fullName evidence="1">ChrR-like cupin domain-containing protein</fullName>
    </recommendedName>
</protein>
<accession>A0A0T5NSM9</accession>
<gene>
    <name evidence="2" type="ORF">XM53_14270</name>
</gene>
<evidence type="ECO:0000259" key="1">
    <source>
        <dbReference type="Pfam" id="PF12973"/>
    </source>
</evidence>
<dbReference type="EMBL" id="LAXJ01000016">
    <property type="protein sequence ID" value="KRS11927.1"/>
    <property type="molecule type" value="Genomic_DNA"/>
</dbReference>
<dbReference type="Proteomes" id="UP000051295">
    <property type="component" value="Unassembled WGS sequence"/>
</dbReference>
<dbReference type="RefSeq" id="WP_057794452.1">
    <property type="nucleotide sequence ID" value="NZ_LAXJ01000016.1"/>
</dbReference>
<dbReference type="STRING" id="1641875.XM53_14270"/>
<dbReference type="Gene3D" id="2.60.120.10">
    <property type="entry name" value="Jelly Rolls"/>
    <property type="match status" value="1"/>
</dbReference>
<dbReference type="SUPFAM" id="SSF51182">
    <property type="entry name" value="RmlC-like cupins"/>
    <property type="match status" value="1"/>
</dbReference>
<evidence type="ECO:0000313" key="2">
    <source>
        <dbReference type="EMBL" id="KRS11927.1"/>
    </source>
</evidence>
<dbReference type="OrthoDB" id="9801227at2"/>
<reference evidence="2 3" key="1">
    <citation type="submission" date="2015-04" db="EMBL/GenBank/DDBJ databases">
        <title>The draft genome sequence of Roseovarius sp.R12b.</title>
        <authorList>
            <person name="Li G."/>
            <person name="Lai Q."/>
            <person name="Shao Z."/>
            <person name="Yan P."/>
        </authorList>
    </citation>
    <scope>NUCLEOTIDE SEQUENCE [LARGE SCALE GENOMIC DNA]</scope>
    <source>
        <strain evidence="2 3">R12B</strain>
    </source>
</reference>
<feature type="domain" description="ChrR-like cupin" evidence="1">
    <location>
        <begin position="22"/>
        <end position="117"/>
    </location>
</feature>
<dbReference type="Pfam" id="PF12973">
    <property type="entry name" value="Cupin_7"/>
    <property type="match status" value="1"/>
</dbReference>
<comment type="caution">
    <text evidence="2">The sequence shown here is derived from an EMBL/GenBank/DDBJ whole genome shotgun (WGS) entry which is preliminary data.</text>
</comment>
<dbReference type="InterPro" id="IPR014710">
    <property type="entry name" value="RmlC-like_jellyroll"/>
</dbReference>
<dbReference type="InterPro" id="IPR011051">
    <property type="entry name" value="RmlC_Cupin_sf"/>
</dbReference>
<sequence>MSDPFQPTRGVTTLDRPASGTAYLNQSSVDWQETGTTGFETKPLYQSASGEMTMLMKIAPGAVSEAHAHDTVEEIYVLEGSFFDDENSYEAGDLIIRAPGAVHTAGSKSGALVLLKFSPA</sequence>